<dbReference type="Proteomes" id="UP000466535">
    <property type="component" value="Unassembled WGS sequence"/>
</dbReference>
<feature type="domain" description="YprB ribonuclease H-like" evidence="1">
    <location>
        <begin position="87"/>
        <end position="235"/>
    </location>
</feature>
<dbReference type="InterPro" id="IPR038720">
    <property type="entry name" value="YprB_RNase_H-like_dom"/>
</dbReference>
<name>A0A6B0T6K0_9EURY</name>
<keyword evidence="2" id="KW-0378">Hydrolase</keyword>
<keyword evidence="2" id="KW-0269">Exonuclease</keyword>
<keyword evidence="3" id="KW-1185">Reference proteome</keyword>
<proteinExistence type="predicted"/>
<evidence type="ECO:0000313" key="3">
    <source>
        <dbReference type="Proteomes" id="UP000466535"/>
    </source>
</evidence>
<dbReference type="PANTHER" id="PTHR38462">
    <property type="entry name" value="EXONUCLEASE-LIKE PROTEIN"/>
    <property type="match status" value="1"/>
</dbReference>
<evidence type="ECO:0000313" key="2">
    <source>
        <dbReference type="EMBL" id="MXR51816.1"/>
    </source>
</evidence>
<dbReference type="RefSeq" id="WP_368278255.1">
    <property type="nucleotide sequence ID" value="NZ_WUUT01000003.1"/>
</dbReference>
<organism evidence="2 3">
    <name type="scientific">Halovenus carboxidivorans</name>
    <dbReference type="NCBI Taxonomy" id="2692199"/>
    <lineage>
        <taxon>Archaea</taxon>
        <taxon>Methanobacteriati</taxon>
        <taxon>Methanobacteriota</taxon>
        <taxon>Stenosarchaea group</taxon>
        <taxon>Halobacteria</taxon>
        <taxon>Halobacteriales</taxon>
        <taxon>Haloarculaceae</taxon>
        <taxon>Halovenus</taxon>
    </lineage>
</organism>
<dbReference type="InterPro" id="IPR012337">
    <property type="entry name" value="RNaseH-like_sf"/>
</dbReference>
<dbReference type="Pfam" id="PF13482">
    <property type="entry name" value="RNase_H_2"/>
    <property type="match status" value="1"/>
</dbReference>
<dbReference type="GO" id="GO:0004527">
    <property type="term" value="F:exonuclease activity"/>
    <property type="evidence" value="ECO:0007669"/>
    <property type="project" value="UniProtKB-KW"/>
</dbReference>
<dbReference type="AlphaFoldDB" id="A0A6B0T6K0"/>
<dbReference type="PANTHER" id="PTHR38462:SF1">
    <property type="entry name" value="YPRB RIBONUCLEASE H-LIKE DOMAIN-CONTAINING PROTEIN"/>
    <property type="match status" value="1"/>
</dbReference>
<evidence type="ECO:0000259" key="1">
    <source>
        <dbReference type="Pfam" id="PF13482"/>
    </source>
</evidence>
<dbReference type="EMBL" id="WUUT01000003">
    <property type="protein sequence ID" value="MXR51816.1"/>
    <property type="molecule type" value="Genomic_DNA"/>
</dbReference>
<sequence>MRVENSFLGAEGIGETIERRLWRQGVTHWTEFDHDCEGVGPTRAERIESFIEGGQRALERGDVSYFERSFPTGARWRLYESFRDQACFFDIETTGLDKRSSVVTTVSLHRDGQTRTLVRGDDLTREDLLGAFEDAGLVVTFNGARFDIPFLEHAFDIDLDLPHIDLMPTCRKVGLSGGLSEIERELGIGRELPDVDGREAVRLWHEHERGVDGALDRLIEYNQEDTENMVPVLESVVDRLDSEVVPEEAPLAGSD</sequence>
<protein>
    <submittedName>
        <fullName evidence="2">Exonuclease</fullName>
    </submittedName>
</protein>
<accession>A0A6B0T6K0</accession>
<keyword evidence="2" id="KW-0540">Nuclease</keyword>
<dbReference type="GO" id="GO:0003676">
    <property type="term" value="F:nucleic acid binding"/>
    <property type="evidence" value="ECO:0007669"/>
    <property type="project" value="InterPro"/>
</dbReference>
<dbReference type="SUPFAM" id="SSF53098">
    <property type="entry name" value="Ribonuclease H-like"/>
    <property type="match status" value="1"/>
</dbReference>
<reference evidence="2 3" key="1">
    <citation type="submission" date="2019-12" db="EMBL/GenBank/DDBJ databases">
        <title>Isolation and characterization of three novel carbon monoxide-oxidizing members of Halobacteria from salione crusts and soils.</title>
        <authorList>
            <person name="Myers M.R."/>
            <person name="King G.M."/>
        </authorList>
    </citation>
    <scope>NUCLEOTIDE SEQUENCE [LARGE SCALE GENOMIC DNA]</scope>
    <source>
        <strain evidence="2 3">WSH3</strain>
    </source>
</reference>
<dbReference type="InterPro" id="IPR036397">
    <property type="entry name" value="RNaseH_sf"/>
</dbReference>
<gene>
    <name evidence="2" type="ORF">GRX03_09385</name>
</gene>
<dbReference type="Gene3D" id="3.30.420.10">
    <property type="entry name" value="Ribonuclease H-like superfamily/Ribonuclease H"/>
    <property type="match status" value="1"/>
</dbReference>
<comment type="caution">
    <text evidence="2">The sequence shown here is derived from an EMBL/GenBank/DDBJ whole genome shotgun (WGS) entry which is preliminary data.</text>
</comment>